<dbReference type="EMBL" id="JABAIL010000004">
    <property type="protein sequence ID" value="NLR92189.1"/>
    <property type="molecule type" value="Genomic_DNA"/>
</dbReference>
<dbReference type="PANTHER" id="PTHR11461">
    <property type="entry name" value="SERINE PROTEASE INHIBITOR, SERPIN"/>
    <property type="match status" value="1"/>
</dbReference>
<dbReference type="Gene3D" id="3.30.497.10">
    <property type="entry name" value="Antithrombin, subunit I, domain 2"/>
    <property type="match status" value="1"/>
</dbReference>
<dbReference type="Gene3D" id="2.30.39.10">
    <property type="entry name" value="Alpha-1-antitrypsin, domain 1"/>
    <property type="match status" value="1"/>
</dbReference>
<dbReference type="InterPro" id="IPR000215">
    <property type="entry name" value="Serpin_fam"/>
</dbReference>
<evidence type="ECO:0000259" key="2">
    <source>
        <dbReference type="SMART" id="SM00093"/>
    </source>
</evidence>
<dbReference type="AlphaFoldDB" id="A0A7X8SL22"/>
<gene>
    <name evidence="3" type="ORF">HGP29_13260</name>
</gene>
<dbReference type="GO" id="GO:0005615">
    <property type="term" value="C:extracellular space"/>
    <property type="evidence" value="ECO:0007669"/>
    <property type="project" value="InterPro"/>
</dbReference>
<comment type="similarity">
    <text evidence="1">Belongs to the serpin family.</text>
</comment>
<proteinExistence type="inferred from homology"/>
<dbReference type="PANTHER" id="PTHR11461:SF211">
    <property type="entry name" value="GH10112P-RELATED"/>
    <property type="match status" value="1"/>
</dbReference>
<protein>
    <submittedName>
        <fullName evidence="3">Serpin family protein</fullName>
    </submittedName>
</protein>
<dbReference type="InterPro" id="IPR023796">
    <property type="entry name" value="Serpin_dom"/>
</dbReference>
<dbReference type="Proteomes" id="UP000585050">
    <property type="component" value="Unassembled WGS sequence"/>
</dbReference>
<dbReference type="InterPro" id="IPR042178">
    <property type="entry name" value="Serpin_sf_1"/>
</dbReference>
<sequence>MKSKLLPLFTSLLLVLNTIHVIAQDNWMMLKQIHKNENVVISPYSVNSALGMLSMVTSDETQQEILNYLEVKDEKQLKKKVEAKHQLFTTKQNVDLSIANGIWYDKQYKLIPTTKKDLISTFDAEIKGVNFYQSEKVKTQINDWVDKKTEGEIDQIISEVTKDDRMILVNTVFFDAEWSQNFDEKATRKGEFKLTNGEVKQIDFLTDNARFTKNYSDDNIKVLSLLYKEAEFELVLLMPTQGKLEEFLDGLNEQKVLDYQSKMKPSEVFFKMPKTKITFEKDLIANLKSSGIERAFFSGQAQFGNFSKSAAKDLYVSQVMHKTVVTFSESGTKAAAATAISVSRSALNPKKKEFYFNQPFIFLIQEVKTKEVLFMGTVETP</sequence>
<dbReference type="InterPro" id="IPR023795">
    <property type="entry name" value="Serpin_CS"/>
</dbReference>
<dbReference type="PROSITE" id="PS00284">
    <property type="entry name" value="SERPIN"/>
    <property type="match status" value="1"/>
</dbReference>
<evidence type="ECO:0000313" key="3">
    <source>
        <dbReference type="EMBL" id="NLR92189.1"/>
    </source>
</evidence>
<feature type="domain" description="Serpin" evidence="2">
    <location>
        <begin position="24"/>
        <end position="381"/>
    </location>
</feature>
<comment type="caution">
    <text evidence="3">The sequence shown here is derived from an EMBL/GenBank/DDBJ whole genome shotgun (WGS) entry which is preliminary data.</text>
</comment>
<organism evidence="3 4">
    <name type="scientific">Flammeovirga agarivorans</name>
    <dbReference type="NCBI Taxonomy" id="2726742"/>
    <lineage>
        <taxon>Bacteria</taxon>
        <taxon>Pseudomonadati</taxon>
        <taxon>Bacteroidota</taxon>
        <taxon>Cytophagia</taxon>
        <taxon>Cytophagales</taxon>
        <taxon>Flammeovirgaceae</taxon>
        <taxon>Flammeovirga</taxon>
    </lineage>
</organism>
<dbReference type="SMART" id="SM00093">
    <property type="entry name" value="SERPIN"/>
    <property type="match status" value="1"/>
</dbReference>
<dbReference type="InterPro" id="IPR042185">
    <property type="entry name" value="Serpin_sf_2"/>
</dbReference>
<name>A0A7X8SL22_9BACT</name>
<keyword evidence="4" id="KW-1185">Reference proteome</keyword>
<dbReference type="GO" id="GO:0004867">
    <property type="term" value="F:serine-type endopeptidase inhibitor activity"/>
    <property type="evidence" value="ECO:0007669"/>
    <property type="project" value="InterPro"/>
</dbReference>
<evidence type="ECO:0000313" key="4">
    <source>
        <dbReference type="Proteomes" id="UP000585050"/>
    </source>
</evidence>
<dbReference type="Pfam" id="PF00079">
    <property type="entry name" value="Serpin"/>
    <property type="match status" value="1"/>
</dbReference>
<evidence type="ECO:0000256" key="1">
    <source>
        <dbReference type="RuleBase" id="RU000411"/>
    </source>
</evidence>
<dbReference type="SUPFAM" id="SSF56574">
    <property type="entry name" value="Serpins"/>
    <property type="match status" value="1"/>
</dbReference>
<reference evidence="3 4" key="1">
    <citation type="submission" date="2020-04" db="EMBL/GenBank/DDBJ databases">
        <title>Flammeovirga sp. SR4, a novel species isolated from seawater.</title>
        <authorList>
            <person name="Wang X."/>
        </authorList>
    </citation>
    <scope>NUCLEOTIDE SEQUENCE [LARGE SCALE GENOMIC DNA]</scope>
    <source>
        <strain evidence="3 4">SR4</strain>
    </source>
</reference>
<dbReference type="InterPro" id="IPR036186">
    <property type="entry name" value="Serpin_sf"/>
</dbReference>
<dbReference type="RefSeq" id="WP_168882909.1">
    <property type="nucleotide sequence ID" value="NZ_JABAIL010000004.1"/>
</dbReference>
<accession>A0A7X8SL22</accession>